<keyword evidence="3" id="KW-1003">Cell membrane</keyword>
<dbReference type="InterPro" id="IPR049142">
    <property type="entry name" value="MS_channel_1st"/>
</dbReference>
<feature type="transmembrane region" description="Helical" evidence="7">
    <location>
        <begin position="45"/>
        <end position="68"/>
    </location>
</feature>
<dbReference type="InterPro" id="IPR010920">
    <property type="entry name" value="LSM_dom_sf"/>
</dbReference>
<feature type="domain" description="Mechanosensitive ion channel transmembrane helices 2/3" evidence="10">
    <location>
        <begin position="23"/>
        <end position="61"/>
    </location>
</feature>
<sequence length="246" mass="28275">IYSLRKKYDINYSTATLLANMGYYFILTLAFLIALKSIGLDLSSLAIVAGALSVGIGFGLQNIVSNFVSGIIMMFEKSIKVGDYIQIDQTTRGEVVDISMRSTVIKTNDNINLIIPNQTFIQNQVINWTMNDDIVRFRVPFGVAYGTDIDKMEKILLEELQKSNLPFIRSKNENLIPRIVFIEMGNSSLNFELFVWVNGKFARMPRRTRSKFLKFIYKKLNEYGFEIPFPQNDIHFRTPLEVKLEK</sequence>
<comment type="similarity">
    <text evidence="2">Belongs to the MscS (TC 1.A.23) family.</text>
</comment>
<dbReference type="Gene3D" id="2.30.30.60">
    <property type="match status" value="1"/>
</dbReference>
<comment type="caution">
    <text evidence="11">The sequence shown here is derived from an EMBL/GenBank/DDBJ whole genome shotgun (WGS) entry which is preliminary data.</text>
</comment>
<evidence type="ECO:0000259" key="10">
    <source>
        <dbReference type="Pfam" id="PF21088"/>
    </source>
</evidence>
<organism evidence="11 12">
    <name type="scientific">Caminibacter mediatlanticus TB-2</name>
    <dbReference type="NCBI Taxonomy" id="391592"/>
    <lineage>
        <taxon>Bacteria</taxon>
        <taxon>Pseudomonadati</taxon>
        <taxon>Campylobacterota</taxon>
        <taxon>Epsilonproteobacteria</taxon>
        <taxon>Nautiliales</taxon>
        <taxon>Nautiliaceae</taxon>
        <taxon>Caminibacter</taxon>
    </lineage>
</organism>
<dbReference type="SUPFAM" id="SSF50182">
    <property type="entry name" value="Sm-like ribonucleoproteins"/>
    <property type="match status" value="1"/>
</dbReference>
<keyword evidence="6 7" id="KW-0472">Membrane</keyword>
<feature type="transmembrane region" description="Helical" evidence="7">
    <location>
        <begin position="21"/>
        <end position="39"/>
    </location>
</feature>
<name>A0AAI9F1L9_9BACT</name>
<evidence type="ECO:0000256" key="4">
    <source>
        <dbReference type="ARBA" id="ARBA00022692"/>
    </source>
</evidence>
<dbReference type="Gene3D" id="3.30.70.100">
    <property type="match status" value="1"/>
</dbReference>
<dbReference type="GO" id="GO:0008381">
    <property type="term" value="F:mechanosensitive monoatomic ion channel activity"/>
    <property type="evidence" value="ECO:0007669"/>
    <property type="project" value="UniProtKB-ARBA"/>
</dbReference>
<gene>
    <name evidence="11" type="ORF">CMTB2_05717</name>
</gene>
<evidence type="ECO:0000256" key="3">
    <source>
        <dbReference type="ARBA" id="ARBA00022475"/>
    </source>
</evidence>
<dbReference type="Pfam" id="PF00924">
    <property type="entry name" value="MS_channel_2nd"/>
    <property type="match status" value="1"/>
</dbReference>
<evidence type="ECO:0000256" key="5">
    <source>
        <dbReference type="ARBA" id="ARBA00022989"/>
    </source>
</evidence>
<proteinExistence type="inferred from homology"/>
<dbReference type="EMBL" id="ABCJ01000024">
    <property type="protein sequence ID" value="EDM22850.1"/>
    <property type="molecule type" value="Genomic_DNA"/>
</dbReference>
<feature type="non-terminal residue" evidence="11">
    <location>
        <position position="1"/>
    </location>
</feature>
<dbReference type="PANTHER" id="PTHR30347:SF1">
    <property type="entry name" value="MECHANOSENSITIVE CHANNEL MSCK"/>
    <property type="match status" value="1"/>
</dbReference>
<accession>A0AAI9F1L9</accession>
<dbReference type="SUPFAM" id="SSF82861">
    <property type="entry name" value="Mechanosensitive channel protein MscS (YggB), transmembrane region"/>
    <property type="match status" value="1"/>
</dbReference>
<dbReference type="GO" id="GO:0005886">
    <property type="term" value="C:plasma membrane"/>
    <property type="evidence" value="ECO:0007669"/>
    <property type="project" value="UniProtKB-SubCell"/>
</dbReference>
<dbReference type="Pfam" id="PF21082">
    <property type="entry name" value="MS_channel_3rd"/>
    <property type="match status" value="1"/>
</dbReference>
<dbReference type="InterPro" id="IPR052702">
    <property type="entry name" value="MscS-like_channel"/>
</dbReference>
<evidence type="ECO:0000256" key="1">
    <source>
        <dbReference type="ARBA" id="ARBA00004651"/>
    </source>
</evidence>
<reference evidence="11 12" key="1">
    <citation type="journal article" date="2011" name="Stand. Genomic Sci.">
        <title>Draft genome sequence of Caminibacter mediatlanticus strain TB-2, an epsilonproteobacterium isolated from a deep-sea hydrothermal vent.</title>
        <authorList>
            <person name="Giovannelli D."/>
            <person name="Ferriera S."/>
            <person name="Johnson J."/>
            <person name="Kravitz S."/>
            <person name="Perez-Rodriguez I."/>
            <person name="Ricci J."/>
            <person name="O'Brien C."/>
            <person name="Voordeckers J.W."/>
            <person name="Bini E."/>
            <person name="Vetriani C."/>
        </authorList>
    </citation>
    <scope>NUCLEOTIDE SEQUENCE [LARGE SCALE GENOMIC DNA]</scope>
    <source>
        <strain evidence="11 12">TB-2</strain>
    </source>
</reference>
<dbReference type="SUPFAM" id="SSF82689">
    <property type="entry name" value="Mechanosensitive channel protein MscS (YggB), C-terminal domain"/>
    <property type="match status" value="1"/>
</dbReference>
<evidence type="ECO:0000313" key="12">
    <source>
        <dbReference type="Proteomes" id="UP000003288"/>
    </source>
</evidence>
<dbReference type="Proteomes" id="UP000003288">
    <property type="component" value="Unassembled WGS sequence"/>
</dbReference>
<evidence type="ECO:0000259" key="9">
    <source>
        <dbReference type="Pfam" id="PF21082"/>
    </source>
</evidence>
<dbReference type="InterPro" id="IPR006685">
    <property type="entry name" value="MscS_channel_2nd"/>
</dbReference>
<keyword evidence="4 7" id="KW-0812">Transmembrane</keyword>
<evidence type="ECO:0000259" key="8">
    <source>
        <dbReference type="Pfam" id="PF00924"/>
    </source>
</evidence>
<feature type="domain" description="Mechanosensitive ion channel MscS C-terminal" evidence="9">
    <location>
        <begin position="138"/>
        <end position="224"/>
    </location>
</feature>
<evidence type="ECO:0000256" key="6">
    <source>
        <dbReference type="ARBA" id="ARBA00023136"/>
    </source>
</evidence>
<dbReference type="InterPro" id="IPR049278">
    <property type="entry name" value="MS_channel_C"/>
</dbReference>
<dbReference type="InterPro" id="IPR011014">
    <property type="entry name" value="MscS_channel_TM-2"/>
</dbReference>
<keyword evidence="5 7" id="KW-1133">Transmembrane helix</keyword>
<dbReference type="InterPro" id="IPR011066">
    <property type="entry name" value="MscS_channel_C_sf"/>
</dbReference>
<evidence type="ECO:0008006" key="13">
    <source>
        <dbReference type="Google" id="ProtNLM"/>
    </source>
</evidence>
<evidence type="ECO:0000256" key="2">
    <source>
        <dbReference type="ARBA" id="ARBA00008017"/>
    </source>
</evidence>
<comment type="subcellular location">
    <subcellularLocation>
        <location evidence="1">Cell membrane</location>
        <topology evidence="1">Multi-pass membrane protein</topology>
    </subcellularLocation>
</comment>
<evidence type="ECO:0000313" key="11">
    <source>
        <dbReference type="EMBL" id="EDM22850.1"/>
    </source>
</evidence>
<protein>
    <recommendedName>
        <fullName evidence="13">Mechanosensitive ion channel</fullName>
    </recommendedName>
</protein>
<dbReference type="AlphaFoldDB" id="A0AAI9F1L9"/>
<dbReference type="PANTHER" id="PTHR30347">
    <property type="entry name" value="POTASSIUM CHANNEL RELATED"/>
    <property type="match status" value="1"/>
</dbReference>
<dbReference type="Pfam" id="PF21088">
    <property type="entry name" value="MS_channel_1st"/>
    <property type="match status" value="1"/>
</dbReference>
<feature type="domain" description="Mechanosensitive ion channel MscS" evidence="8">
    <location>
        <begin position="62"/>
        <end position="129"/>
    </location>
</feature>
<dbReference type="Gene3D" id="1.10.287.1260">
    <property type="match status" value="1"/>
</dbReference>
<dbReference type="RefSeq" id="WP_007475830.1">
    <property type="nucleotide sequence ID" value="NZ_ABCJ01000024.1"/>
</dbReference>
<evidence type="ECO:0000256" key="7">
    <source>
        <dbReference type="SAM" id="Phobius"/>
    </source>
</evidence>
<dbReference type="InterPro" id="IPR023408">
    <property type="entry name" value="MscS_beta-dom_sf"/>
</dbReference>